<evidence type="ECO:0000259" key="3">
    <source>
        <dbReference type="Pfam" id="PF12697"/>
    </source>
</evidence>
<dbReference type="Pfam" id="PF12697">
    <property type="entry name" value="Abhydrolase_6"/>
    <property type="match status" value="1"/>
</dbReference>
<dbReference type="SUPFAM" id="SSF53474">
    <property type="entry name" value="alpha/beta-Hydrolases"/>
    <property type="match status" value="1"/>
</dbReference>
<evidence type="ECO:0000256" key="2">
    <source>
        <dbReference type="ARBA" id="ARBA00038115"/>
    </source>
</evidence>
<dbReference type="EMBL" id="BOVJ01000201">
    <property type="protein sequence ID" value="GIQ66671.1"/>
    <property type="molecule type" value="Genomic_DNA"/>
</dbReference>
<dbReference type="InterPro" id="IPR029058">
    <property type="entry name" value="AB_hydrolase_fold"/>
</dbReference>
<evidence type="ECO:0000313" key="5">
    <source>
        <dbReference type="Proteomes" id="UP000680304"/>
    </source>
</evidence>
<organism evidence="4 5">
    <name type="scientific">Paenibacillus cisolokensis</name>
    <dbReference type="NCBI Taxonomy" id="1658519"/>
    <lineage>
        <taxon>Bacteria</taxon>
        <taxon>Bacillati</taxon>
        <taxon>Bacillota</taxon>
        <taxon>Bacilli</taxon>
        <taxon>Bacillales</taxon>
        <taxon>Paenibacillaceae</taxon>
        <taxon>Paenibacillus</taxon>
    </lineage>
</organism>
<sequence length="284" mass="31903">MSGNVSIERFVLEPGGDLFIRGSVYVQPDQDKKPVIVICHGFKAFASWGFFPYAAEWLVQRGFYVVLFNFSCNGVREWDFDELDKFARNTYSREQDDLAAVLSALTRGRLPFPQMADTERIALLGHSRGGGNAIIFAADHPEIGAVVTWNGVGSANLFDERFEAEARREGVAYTPNARTKQLMPINRIFFEDLDRNRERFDIPARLAELDIPVMLLQGDEDAERLLNGFRRMREAAPRHTYRTIAGAGHTFGAVHPFAGTTAALEEALEATASFLLENLRRRNG</sequence>
<keyword evidence="1" id="KW-0378">Hydrolase</keyword>
<proteinExistence type="inferred from homology"/>
<dbReference type="InterPro" id="IPR000073">
    <property type="entry name" value="AB_hydrolase_1"/>
</dbReference>
<feature type="domain" description="AB hydrolase-1" evidence="3">
    <location>
        <begin position="36"/>
        <end position="258"/>
    </location>
</feature>
<reference evidence="4 5" key="1">
    <citation type="submission" date="2021-04" db="EMBL/GenBank/DDBJ databases">
        <title>Draft genome sequence of Paenibacillus cisolokensis, LC2-13A.</title>
        <authorList>
            <person name="Uke A."/>
            <person name="Chhe C."/>
            <person name="Baramee S."/>
            <person name="Kosugi A."/>
        </authorList>
    </citation>
    <scope>NUCLEOTIDE SEQUENCE [LARGE SCALE GENOMIC DNA]</scope>
    <source>
        <strain evidence="4 5">LC2-13A</strain>
    </source>
</reference>
<dbReference type="Gene3D" id="3.40.50.1820">
    <property type="entry name" value="alpha/beta hydrolase"/>
    <property type="match status" value="1"/>
</dbReference>
<protein>
    <recommendedName>
        <fullName evidence="3">AB hydrolase-1 domain-containing protein</fullName>
    </recommendedName>
</protein>
<gene>
    <name evidence="4" type="ORF">PACILC2_52390</name>
</gene>
<comment type="caution">
    <text evidence="4">The sequence shown here is derived from an EMBL/GenBank/DDBJ whole genome shotgun (WGS) entry which is preliminary data.</text>
</comment>
<dbReference type="RefSeq" id="WP_213531237.1">
    <property type="nucleotide sequence ID" value="NZ_BOVJ01000201.1"/>
</dbReference>
<dbReference type="Proteomes" id="UP000680304">
    <property type="component" value="Unassembled WGS sequence"/>
</dbReference>
<dbReference type="PANTHER" id="PTHR22946">
    <property type="entry name" value="DIENELACTONE HYDROLASE DOMAIN-CONTAINING PROTEIN-RELATED"/>
    <property type="match status" value="1"/>
</dbReference>
<dbReference type="PANTHER" id="PTHR22946:SF9">
    <property type="entry name" value="POLYKETIDE TRANSFERASE AF380"/>
    <property type="match status" value="1"/>
</dbReference>
<dbReference type="InterPro" id="IPR050261">
    <property type="entry name" value="FrsA_esterase"/>
</dbReference>
<comment type="similarity">
    <text evidence="2">Belongs to the AB hydrolase superfamily. FUS2 hydrolase family.</text>
</comment>
<name>A0ABQ4NEL6_9BACL</name>
<evidence type="ECO:0000313" key="4">
    <source>
        <dbReference type="EMBL" id="GIQ66671.1"/>
    </source>
</evidence>
<accession>A0ABQ4NEL6</accession>
<keyword evidence="5" id="KW-1185">Reference proteome</keyword>
<evidence type="ECO:0000256" key="1">
    <source>
        <dbReference type="ARBA" id="ARBA00022801"/>
    </source>
</evidence>